<dbReference type="KEGG" id="foc:127751224"/>
<dbReference type="InterPro" id="IPR036691">
    <property type="entry name" value="Endo/exonu/phosph_ase_sf"/>
</dbReference>
<dbReference type="CDD" id="cd01650">
    <property type="entry name" value="RT_nLTR_like"/>
    <property type="match status" value="1"/>
</dbReference>
<dbReference type="Pfam" id="PF00078">
    <property type="entry name" value="RVT_1"/>
    <property type="match status" value="1"/>
</dbReference>
<evidence type="ECO:0000313" key="4">
    <source>
        <dbReference type="RefSeq" id="XP_052130341.1"/>
    </source>
</evidence>
<accession>A0A9C6X717</accession>
<organism evidence="3 4">
    <name type="scientific">Frankliniella occidentalis</name>
    <name type="common">Western flower thrips</name>
    <name type="synonym">Euthrips occidentalis</name>
    <dbReference type="NCBI Taxonomy" id="133901"/>
    <lineage>
        <taxon>Eukaryota</taxon>
        <taxon>Metazoa</taxon>
        <taxon>Ecdysozoa</taxon>
        <taxon>Arthropoda</taxon>
        <taxon>Hexapoda</taxon>
        <taxon>Insecta</taxon>
        <taxon>Pterygota</taxon>
        <taxon>Neoptera</taxon>
        <taxon>Paraneoptera</taxon>
        <taxon>Thysanoptera</taxon>
        <taxon>Terebrantia</taxon>
        <taxon>Thripoidea</taxon>
        <taxon>Thripidae</taxon>
        <taxon>Frankliniella</taxon>
    </lineage>
</organism>
<dbReference type="SUPFAM" id="SSF56672">
    <property type="entry name" value="DNA/RNA polymerases"/>
    <property type="match status" value="1"/>
</dbReference>
<dbReference type="AlphaFoldDB" id="A0A9C6X717"/>
<feature type="domain" description="Reverse transcriptase" evidence="2">
    <location>
        <begin position="399"/>
        <end position="502"/>
    </location>
</feature>
<keyword evidence="3" id="KW-1185">Reference proteome</keyword>
<evidence type="ECO:0000313" key="3">
    <source>
        <dbReference type="Proteomes" id="UP000504606"/>
    </source>
</evidence>
<feature type="region of interest" description="Disordered" evidence="1">
    <location>
        <begin position="651"/>
        <end position="696"/>
    </location>
</feature>
<dbReference type="Proteomes" id="UP000504606">
    <property type="component" value="Unplaced"/>
</dbReference>
<dbReference type="GeneID" id="127751224"/>
<dbReference type="OrthoDB" id="410381at2759"/>
<evidence type="ECO:0000259" key="2">
    <source>
        <dbReference type="Pfam" id="PF00078"/>
    </source>
</evidence>
<dbReference type="PANTHER" id="PTHR47510">
    <property type="entry name" value="REVERSE TRANSCRIPTASE DOMAIN-CONTAINING PROTEIN"/>
    <property type="match status" value="1"/>
</dbReference>
<feature type="compositionally biased region" description="Polar residues" evidence="1">
    <location>
        <begin position="651"/>
        <end position="667"/>
    </location>
</feature>
<dbReference type="GO" id="GO:0071897">
    <property type="term" value="P:DNA biosynthetic process"/>
    <property type="evidence" value="ECO:0007669"/>
    <property type="project" value="UniProtKB-ARBA"/>
</dbReference>
<proteinExistence type="predicted"/>
<sequence>MYRSPSASTIEDWATFIQKTQEIILSTNPLCNEILLMGDFNINILDSSKRTSEFLDLLEAANLSPIFNQSTRRNLLSGNDSSLDNIYTNSVRLSDFQVIRNYKLLDHDILSTKINLGINKPIIKYKIGRKINEETMLLLETQLSTEDWTKVLNSEDPNQAYNEFLEIFLFYFNTICPVLKSKIRTDKKKIVNYSVDINYYHNMICFLESTLPSSNNRDNVLKSIKLYRSKLKLAYDIERKRANQQKIYNSQNISKTTWAIINSNKSEQASSESISLLVQGKPCSNNKEVADSFNNYFLNIPSMIAQKLNRHQFDLSNVQKVNNSIYLYDCTPLEIENECSKFSNKKSSGIDGVSNFVIKKMKKVISKPLAHIINLSMRTGIFPNQLKKTLVKPLFKKGDKSNTENYRPIALTSPFSKISERIYVKRVTGFLEKNKVIDKNQYGYQKGRSCSDAILHVNDYILNCKKQKLLAVALFLDLSKAFDCVDHKILLSILDRYGIRGIPLNLISLILSEFVLYVDDTTIIIPGKTIQEIEAKAIAVLTKVEIFFSSLGLALNLSKTICMLFNSSLDSAISININNVKIEQGLQTFHHDQGQQRQYPAPVSSVLPPQMAAAASDGFYAPETSHRDTHPIRQLHQRPVSEQTAFHFNTSAPRPSAEAQTQHSGLQTFRHGQGQQRQHPAPVARGNSGVFSIRWV</sequence>
<reference evidence="4" key="1">
    <citation type="submission" date="2025-08" db="UniProtKB">
        <authorList>
            <consortium name="RefSeq"/>
        </authorList>
    </citation>
    <scope>IDENTIFICATION</scope>
    <source>
        <tissue evidence="4">Whole organism</tissue>
    </source>
</reference>
<name>A0A9C6X717_FRAOC</name>
<dbReference type="InterPro" id="IPR043502">
    <property type="entry name" value="DNA/RNA_pol_sf"/>
</dbReference>
<dbReference type="InterPro" id="IPR000477">
    <property type="entry name" value="RT_dom"/>
</dbReference>
<gene>
    <name evidence="4" type="primary">LOC127751224</name>
</gene>
<dbReference type="PANTHER" id="PTHR47510:SF3">
    <property type="entry name" value="ENDO_EXONUCLEASE_PHOSPHATASE DOMAIN-CONTAINING PROTEIN"/>
    <property type="match status" value="1"/>
</dbReference>
<dbReference type="RefSeq" id="XP_052130341.1">
    <property type="nucleotide sequence ID" value="XM_052274381.1"/>
</dbReference>
<protein>
    <submittedName>
        <fullName evidence="4">Uncharacterized protein LOC127751224</fullName>
    </submittedName>
</protein>
<evidence type="ECO:0000256" key="1">
    <source>
        <dbReference type="SAM" id="MobiDB-lite"/>
    </source>
</evidence>
<dbReference type="SUPFAM" id="SSF56219">
    <property type="entry name" value="DNase I-like"/>
    <property type="match status" value="1"/>
</dbReference>